<dbReference type="FunFam" id="3.10.129.10:FF:000004">
    <property type="entry name" value="Tol-pal system-associated acyl-CoA thioesterase"/>
    <property type="match status" value="1"/>
</dbReference>
<reference evidence="4 5" key="2">
    <citation type="journal article" date="2011" name="J. Bacteriol.">
        <title>Genomes of three methylotrophs from a single niche uncover genetic and metabolic divergence of Methylophilaceae.</title>
        <authorList>
            <person name="Lapidus A."/>
            <person name="Clum A."/>
            <person name="Labutti K."/>
            <person name="Kaluzhnaya M.G."/>
            <person name="Lim S."/>
            <person name="Beck D.A."/>
            <person name="Glavina Del Rio T."/>
            <person name="Nolan M."/>
            <person name="Mavromatis K."/>
            <person name="Huntemann M."/>
            <person name="Lucas S."/>
            <person name="Lidstrom M.E."/>
            <person name="Ivanova N."/>
            <person name="Chistoserdova L."/>
        </authorList>
    </citation>
    <scope>NUCLEOTIDE SEQUENCE [LARGE SCALE GENOMIC DNA]</scope>
    <source>
        <strain evidence="4 5">SIP3-4</strain>
    </source>
</reference>
<dbReference type="Pfam" id="PF03061">
    <property type="entry name" value="4HBT"/>
    <property type="match status" value="1"/>
</dbReference>
<evidence type="ECO:0000256" key="1">
    <source>
        <dbReference type="ARBA" id="ARBA00005953"/>
    </source>
</evidence>
<dbReference type="InterPro" id="IPR006684">
    <property type="entry name" value="YbgC/YbaW"/>
</dbReference>
<evidence type="ECO:0000313" key="4">
    <source>
        <dbReference type="EMBL" id="ACT51640.1"/>
    </source>
</evidence>
<dbReference type="HOGENOM" id="CLU_101141_7_1_4"/>
<dbReference type="EMBL" id="CP001674">
    <property type="protein sequence ID" value="ACT51640.1"/>
    <property type="molecule type" value="Genomic_DNA"/>
</dbReference>
<proteinExistence type="inferred from homology"/>
<gene>
    <name evidence="4" type="ordered locus">Msip34_2403</name>
</gene>
<dbReference type="RefSeq" id="WP_015830923.1">
    <property type="nucleotide sequence ID" value="NC_012969.1"/>
</dbReference>
<dbReference type="InterPro" id="IPR029069">
    <property type="entry name" value="HotDog_dom_sf"/>
</dbReference>
<accession>C6XA99</accession>
<keyword evidence="2" id="KW-0378">Hydrolase</keyword>
<dbReference type="Proteomes" id="UP000002743">
    <property type="component" value="Chromosome"/>
</dbReference>
<dbReference type="InterPro" id="IPR006683">
    <property type="entry name" value="Thioestr_dom"/>
</dbReference>
<dbReference type="STRING" id="582744.Msip34_2403"/>
<name>C6XA99_METGS</name>
<dbReference type="InterPro" id="IPR050563">
    <property type="entry name" value="4-hydroxybenzoyl-CoA_TE"/>
</dbReference>
<dbReference type="CDD" id="cd00586">
    <property type="entry name" value="4HBT"/>
    <property type="match status" value="1"/>
</dbReference>
<evidence type="ECO:0000259" key="3">
    <source>
        <dbReference type="Pfam" id="PF03061"/>
    </source>
</evidence>
<organism evidence="4 5">
    <name type="scientific">Methylovorus glucosotrophus (strain SIP3-4)</name>
    <dbReference type="NCBI Taxonomy" id="582744"/>
    <lineage>
        <taxon>Bacteria</taxon>
        <taxon>Pseudomonadati</taxon>
        <taxon>Pseudomonadota</taxon>
        <taxon>Betaproteobacteria</taxon>
        <taxon>Nitrosomonadales</taxon>
        <taxon>Methylophilaceae</taxon>
        <taxon>Methylovorus</taxon>
    </lineage>
</organism>
<dbReference type="PANTHER" id="PTHR31793:SF37">
    <property type="entry name" value="ACYL-COA THIOESTER HYDROLASE YBGC"/>
    <property type="match status" value="1"/>
</dbReference>
<dbReference type="AlphaFoldDB" id="C6XA99"/>
<evidence type="ECO:0000256" key="2">
    <source>
        <dbReference type="ARBA" id="ARBA00022801"/>
    </source>
</evidence>
<dbReference type="eggNOG" id="COG0824">
    <property type="taxonomic scope" value="Bacteria"/>
</dbReference>
<dbReference type="NCBIfam" id="TIGR00051">
    <property type="entry name" value="YbgC/FadM family acyl-CoA thioesterase"/>
    <property type="match status" value="1"/>
</dbReference>
<dbReference type="Gene3D" id="3.10.129.10">
    <property type="entry name" value="Hotdog Thioesterase"/>
    <property type="match status" value="1"/>
</dbReference>
<comment type="similarity">
    <text evidence="1">Belongs to the 4-hydroxybenzoyl-CoA thioesterase family.</text>
</comment>
<dbReference type="PIRSF" id="PIRSF003230">
    <property type="entry name" value="YbgC"/>
    <property type="match status" value="1"/>
</dbReference>
<dbReference type="InterPro" id="IPR014166">
    <property type="entry name" value="Tol-Pal_acyl-CoA_thioesterase"/>
</dbReference>
<protein>
    <submittedName>
        <fullName evidence="4">Tol-pal system-associated acyl-CoA thioesterase</fullName>
    </submittedName>
</protein>
<evidence type="ECO:0000313" key="5">
    <source>
        <dbReference type="Proteomes" id="UP000002743"/>
    </source>
</evidence>
<dbReference type="GO" id="GO:0047617">
    <property type="term" value="F:fatty acyl-CoA hydrolase activity"/>
    <property type="evidence" value="ECO:0007669"/>
    <property type="project" value="TreeGrafter"/>
</dbReference>
<dbReference type="NCBIfam" id="TIGR02799">
    <property type="entry name" value="thio_ybgC"/>
    <property type="match status" value="1"/>
</dbReference>
<dbReference type="SUPFAM" id="SSF54637">
    <property type="entry name" value="Thioesterase/thiol ester dehydrase-isomerase"/>
    <property type="match status" value="1"/>
</dbReference>
<reference evidence="5" key="1">
    <citation type="submission" date="2009-07" db="EMBL/GenBank/DDBJ databases">
        <title>Complete sequence of chromosome of Methylovorus sp. SIP3-4.</title>
        <authorList>
            <person name="Lucas S."/>
            <person name="Copeland A."/>
            <person name="Lapidus A."/>
            <person name="Glavina del Rio T."/>
            <person name="Tice H."/>
            <person name="Bruce D."/>
            <person name="Goodwin L."/>
            <person name="Pitluck S."/>
            <person name="Clum A."/>
            <person name="Larimer F."/>
            <person name="Land M."/>
            <person name="Hauser L."/>
            <person name="Kyrpides N."/>
            <person name="Mikhailova N."/>
            <person name="Kayluzhnaya M."/>
            <person name="Chistoserdova L."/>
        </authorList>
    </citation>
    <scope>NUCLEOTIDE SEQUENCE [LARGE SCALE GENOMIC DNA]</scope>
    <source>
        <strain evidence="5">SIP3-4</strain>
    </source>
</reference>
<dbReference type="KEGG" id="mei:Msip34_2403"/>
<feature type="domain" description="Thioesterase" evidence="3">
    <location>
        <begin position="27"/>
        <end position="111"/>
    </location>
</feature>
<keyword evidence="5" id="KW-1185">Reference proteome</keyword>
<sequence>MAGMSENMPTDQFAWPIRVYYEDSDAGGIVYHSQYLNFMERARTEWLRSLGFEQTELTAQFGIIFVVRNIQIKFKKPARFNDAIVVHSQIASMGRSRMVFEQKIFRDGQVLTEADVEVVCIDAVNYTPVTIPVPIQQSMKKMEQ</sequence>
<dbReference type="PANTHER" id="PTHR31793">
    <property type="entry name" value="4-HYDROXYBENZOYL-COA THIOESTERASE FAMILY MEMBER"/>
    <property type="match status" value="1"/>
</dbReference>